<dbReference type="PANTHER" id="PTHR10778:SF8">
    <property type="entry name" value="ADENOSINE 3'-PHOSPHO 5'-PHOSPHOSULFATE TRANSPORTER 2"/>
    <property type="match status" value="1"/>
</dbReference>
<gene>
    <name evidence="9" type="ORF">PGLA1383_LOCUS42589</name>
</gene>
<dbReference type="GO" id="GO:0046964">
    <property type="term" value="F:3'-phosphoadenosine 5'-phosphosulfate transmembrane transporter activity"/>
    <property type="evidence" value="ECO:0007669"/>
    <property type="project" value="TreeGrafter"/>
</dbReference>
<dbReference type="Pfam" id="PF08449">
    <property type="entry name" value="UAA"/>
    <property type="match status" value="1"/>
</dbReference>
<keyword evidence="4 7" id="KW-1133">Transmembrane helix</keyword>
<keyword evidence="3 7" id="KW-0812">Transmembrane</keyword>
<proteinExistence type="predicted"/>
<evidence type="ECO:0000256" key="1">
    <source>
        <dbReference type="ARBA" id="ARBA00004141"/>
    </source>
</evidence>
<keyword evidence="5 7" id="KW-0472">Membrane</keyword>
<evidence type="ECO:0000256" key="2">
    <source>
        <dbReference type="ARBA" id="ARBA00022448"/>
    </source>
</evidence>
<dbReference type="GO" id="GO:0005789">
    <property type="term" value="C:endoplasmic reticulum membrane"/>
    <property type="evidence" value="ECO:0007669"/>
    <property type="project" value="TreeGrafter"/>
</dbReference>
<keyword evidence="8" id="KW-0732">Signal</keyword>
<evidence type="ECO:0000256" key="5">
    <source>
        <dbReference type="ARBA" id="ARBA00023136"/>
    </source>
</evidence>
<evidence type="ECO:0000256" key="6">
    <source>
        <dbReference type="SAM" id="MobiDB-lite"/>
    </source>
</evidence>
<protein>
    <recommendedName>
        <fullName evidence="11">Sugar phosphate transporter domain-containing protein</fullName>
    </recommendedName>
</protein>
<evidence type="ECO:0000256" key="3">
    <source>
        <dbReference type="ARBA" id="ARBA00022692"/>
    </source>
</evidence>
<keyword evidence="2" id="KW-0813">Transport</keyword>
<feature type="signal peptide" evidence="8">
    <location>
        <begin position="1"/>
        <end position="22"/>
    </location>
</feature>
<reference evidence="9" key="1">
    <citation type="submission" date="2021-02" db="EMBL/GenBank/DDBJ databases">
        <authorList>
            <person name="Dougan E. K."/>
            <person name="Rhodes N."/>
            <person name="Thang M."/>
            <person name="Chan C."/>
        </authorList>
    </citation>
    <scope>NUCLEOTIDE SEQUENCE</scope>
</reference>
<evidence type="ECO:0000313" key="10">
    <source>
        <dbReference type="Proteomes" id="UP000654075"/>
    </source>
</evidence>
<dbReference type="AlphaFoldDB" id="A0A813GJY4"/>
<evidence type="ECO:0008006" key="11">
    <source>
        <dbReference type="Google" id="ProtNLM"/>
    </source>
</evidence>
<dbReference type="OrthoDB" id="438495at2759"/>
<feature type="transmembrane region" description="Helical" evidence="7">
    <location>
        <begin position="32"/>
        <end position="53"/>
    </location>
</feature>
<comment type="subcellular location">
    <subcellularLocation>
        <location evidence="1">Membrane</location>
        <topology evidence="1">Multi-pass membrane protein</topology>
    </subcellularLocation>
</comment>
<dbReference type="GO" id="GO:0000139">
    <property type="term" value="C:Golgi membrane"/>
    <property type="evidence" value="ECO:0007669"/>
    <property type="project" value="TreeGrafter"/>
</dbReference>
<evidence type="ECO:0000256" key="4">
    <source>
        <dbReference type="ARBA" id="ARBA00022989"/>
    </source>
</evidence>
<comment type="caution">
    <text evidence="9">The sequence shown here is derived from an EMBL/GenBank/DDBJ whole genome shotgun (WGS) entry which is preliminary data.</text>
</comment>
<evidence type="ECO:0000256" key="7">
    <source>
        <dbReference type="SAM" id="Phobius"/>
    </source>
</evidence>
<accession>A0A813GJY4</accession>
<keyword evidence="10" id="KW-1185">Reference proteome</keyword>
<dbReference type="PANTHER" id="PTHR10778">
    <property type="entry name" value="SOLUTE CARRIER FAMILY 35 MEMBER B"/>
    <property type="match status" value="1"/>
</dbReference>
<dbReference type="Proteomes" id="UP000654075">
    <property type="component" value="Unassembled WGS sequence"/>
</dbReference>
<evidence type="ECO:0000256" key="8">
    <source>
        <dbReference type="SAM" id="SignalP"/>
    </source>
</evidence>
<evidence type="ECO:0000313" key="9">
    <source>
        <dbReference type="EMBL" id="CAE8625600.1"/>
    </source>
</evidence>
<sequence>MAFSNGIGVLVILVGCLASGEAAPAAAFFMASPLALGLLMLRSFTFFLGALALTALTKEHGTGSATAVGTARKSLTVLISFLLFPKPFHVNYILGTMSFLVADLIYLQMGAQRAEQRKSAAVHESGPECAPLGNVSEEGEKV</sequence>
<feature type="region of interest" description="Disordered" evidence="6">
    <location>
        <begin position="118"/>
        <end position="142"/>
    </location>
</feature>
<feature type="chain" id="PRO_5032320105" description="Sugar phosphate transporter domain-containing protein" evidence="8">
    <location>
        <begin position="23"/>
        <end position="142"/>
    </location>
</feature>
<name>A0A813GJY4_POLGL</name>
<organism evidence="9 10">
    <name type="scientific">Polarella glacialis</name>
    <name type="common">Dinoflagellate</name>
    <dbReference type="NCBI Taxonomy" id="89957"/>
    <lineage>
        <taxon>Eukaryota</taxon>
        <taxon>Sar</taxon>
        <taxon>Alveolata</taxon>
        <taxon>Dinophyceae</taxon>
        <taxon>Suessiales</taxon>
        <taxon>Suessiaceae</taxon>
        <taxon>Polarella</taxon>
    </lineage>
</organism>
<dbReference type="EMBL" id="CAJNNV010028732">
    <property type="protein sequence ID" value="CAE8625600.1"/>
    <property type="molecule type" value="Genomic_DNA"/>
</dbReference>
<dbReference type="InterPro" id="IPR013657">
    <property type="entry name" value="SCL35B1-4/HUT1"/>
</dbReference>